<dbReference type="SUPFAM" id="SSF52058">
    <property type="entry name" value="L domain-like"/>
    <property type="match status" value="1"/>
</dbReference>
<feature type="region of interest" description="Disordered" evidence="1">
    <location>
        <begin position="80"/>
        <end position="109"/>
    </location>
</feature>
<name>A0AAD2CJL0_9STRA</name>
<keyword evidence="3" id="KW-1185">Reference proteome</keyword>
<evidence type="ECO:0000256" key="1">
    <source>
        <dbReference type="SAM" id="MobiDB-lite"/>
    </source>
</evidence>
<reference evidence="2" key="1">
    <citation type="submission" date="2023-08" db="EMBL/GenBank/DDBJ databases">
        <authorList>
            <person name="Audoor S."/>
            <person name="Bilcke G."/>
        </authorList>
    </citation>
    <scope>NUCLEOTIDE SEQUENCE</scope>
</reference>
<dbReference type="Gene3D" id="3.80.10.10">
    <property type="entry name" value="Ribonuclease Inhibitor"/>
    <property type="match status" value="1"/>
</dbReference>
<proteinExistence type="predicted"/>
<evidence type="ECO:0000313" key="2">
    <source>
        <dbReference type="EMBL" id="CAJ1933928.1"/>
    </source>
</evidence>
<dbReference type="Proteomes" id="UP001295423">
    <property type="component" value="Unassembled WGS sequence"/>
</dbReference>
<comment type="caution">
    <text evidence="2">The sequence shown here is derived from an EMBL/GenBank/DDBJ whole genome shotgun (WGS) entry which is preliminary data.</text>
</comment>
<evidence type="ECO:0000313" key="3">
    <source>
        <dbReference type="Proteomes" id="UP001295423"/>
    </source>
</evidence>
<dbReference type="AlphaFoldDB" id="A0AAD2CJL0"/>
<sequence>MGNLSNLDTLQLQNNVLSQLPTEIGNLFGLGDLDVSYNAELLSKSPPDELLRLTNFTCESDYNPEDTGVLQDWCGMILDGPSSAPPNELDGDPLQPGDLEGSDQGLGPL</sequence>
<protein>
    <submittedName>
        <fullName evidence="2">Uncharacterized protein</fullName>
    </submittedName>
</protein>
<gene>
    <name evidence="2" type="ORF">CYCCA115_LOCUS3524</name>
</gene>
<accession>A0AAD2CJL0</accession>
<dbReference type="EMBL" id="CAKOGP040000313">
    <property type="protein sequence ID" value="CAJ1933928.1"/>
    <property type="molecule type" value="Genomic_DNA"/>
</dbReference>
<organism evidence="2 3">
    <name type="scientific">Cylindrotheca closterium</name>
    <dbReference type="NCBI Taxonomy" id="2856"/>
    <lineage>
        <taxon>Eukaryota</taxon>
        <taxon>Sar</taxon>
        <taxon>Stramenopiles</taxon>
        <taxon>Ochrophyta</taxon>
        <taxon>Bacillariophyta</taxon>
        <taxon>Bacillariophyceae</taxon>
        <taxon>Bacillariophycidae</taxon>
        <taxon>Bacillariales</taxon>
        <taxon>Bacillariaceae</taxon>
        <taxon>Cylindrotheca</taxon>
    </lineage>
</organism>
<dbReference type="InterPro" id="IPR032675">
    <property type="entry name" value="LRR_dom_sf"/>
</dbReference>